<dbReference type="AlphaFoldDB" id="T0L731"/>
<evidence type="ECO:0000256" key="1">
    <source>
        <dbReference type="SAM" id="MobiDB-lite"/>
    </source>
</evidence>
<accession>T0L731</accession>
<dbReference type="VEuPathDB" id="MicrosporidiaDB:NAPIS_ORF02101"/>
<organism evidence="2 3">
    <name type="scientific">Vairimorpha apis BRL 01</name>
    <dbReference type="NCBI Taxonomy" id="1037528"/>
    <lineage>
        <taxon>Eukaryota</taxon>
        <taxon>Fungi</taxon>
        <taxon>Fungi incertae sedis</taxon>
        <taxon>Microsporidia</taxon>
        <taxon>Nosematidae</taxon>
        <taxon>Vairimorpha</taxon>
    </lineage>
</organism>
<dbReference type="Proteomes" id="UP000053780">
    <property type="component" value="Unassembled WGS sequence"/>
</dbReference>
<reference evidence="2 3" key="1">
    <citation type="journal article" date="2013" name="BMC Genomics">
        <title>Genome sequencing and comparative genomics of honey bee microsporidia, Nosema apis reveal novel insights into host-parasite interactions.</title>
        <authorList>
            <person name="Chen Yp."/>
            <person name="Pettis J.S."/>
            <person name="Zhao Y."/>
            <person name="Liu X."/>
            <person name="Tallon L.J."/>
            <person name="Sadzewicz L.D."/>
            <person name="Li R."/>
            <person name="Zheng H."/>
            <person name="Huang S."/>
            <person name="Zhang X."/>
            <person name="Hamilton M.C."/>
            <person name="Pernal S.F."/>
            <person name="Melathopoulos A.P."/>
            <person name="Yan X."/>
            <person name="Evans J.D."/>
        </authorList>
    </citation>
    <scope>NUCLEOTIDE SEQUENCE [LARGE SCALE GENOMIC DNA]</scope>
    <source>
        <strain evidence="2 3">BRL 01</strain>
    </source>
</reference>
<feature type="region of interest" description="Disordered" evidence="1">
    <location>
        <begin position="1"/>
        <end position="44"/>
    </location>
</feature>
<dbReference type="EMBL" id="KE647306">
    <property type="protein sequence ID" value="EQB60324.1"/>
    <property type="molecule type" value="Genomic_DNA"/>
</dbReference>
<feature type="region of interest" description="Disordered" evidence="1">
    <location>
        <begin position="74"/>
        <end position="107"/>
    </location>
</feature>
<keyword evidence="3" id="KW-1185">Reference proteome</keyword>
<proteinExistence type="predicted"/>
<sequence length="226" mass="26323">MSNIYNIDNINQTQKQKSNKPNPTKPNEPINSNLNTSQNNEDTSIIQQAEQIEHQNYNEAHNIKKQLTQAHLNQKEATNEMKRQTETLSHTKKSAHGIHQEAQKGESLADDIDREGRIFSCRFACIDKLFRWFRKTEVKDEKEKTYDEPEVKYEEYKDEDEFVPGQNQTDKELVGVLNVVRGIRQQAEVQSNEADKQKICIGDIKNVNEESEKVIKRTDEHLKKID</sequence>
<feature type="compositionally biased region" description="Basic and acidic residues" evidence="1">
    <location>
        <begin position="74"/>
        <end position="85"/>
    </location>
</feature>
<evidence type="ECO:0000313" key="2">
    <source>
        <dbReference type="EMBL" id="EQB60324.1"/>
    </source>
</evidence>
<feature type="compositionally biased region" description="Polar residues" evidence="1">
    <location>
        <begin position="29"/>
        <end position="44"/>
    </location>
</feature>
<dbReference type="HOGENOM" id="CLU_108611_0_0_1"/>
<name>T0L731_9MICR</name>
<feature type="compositionally biased region" description="Polar residues" evidence="1">
    <location>
        <begin position="1"/>
        <end position="22"/>
    </location>
</feature>
<gene>
    <name evidence="2" type="ORF">NAPIS_ORF02101</name>
</gene>
<dbReference type="Pfam" id="PF17002">
    <property type="entry name" value="DUF5089"/>
    <property type="match status" value="1"/>
</dbReference>
<dbReference type="InterPro" id="IPR031547">
    <property type="entry name" value="DUF5089"/>
</dbReference>
<dbReference type="OrthoDB" id="2192459at2759"/>
<protein>
    <submittedName>
        <fullName evidence="2">Thioredoxin reductase</fullName>
    </submittedName>
</protein>
<evidence type="ECO:0000313" key="3">
    <source>
        <dbReference type="Proteomes" id="UP000053780"/>
    </source>
</evidence>